<evidence type="ECO:0000256" key="6">
    <source>
        <dbReference type="ARBA" id="ARBA00023004"/>
    </source>
</evidence>
<comment type="caution">
    <text evidence="14">The sequence shown here is derived from an EMBL/GenBank/DDBJ whole genome shotgun (WGS) entry which is preliminary data.</text>
</comment>
<dbReference type="InterPro" id="IPR036942">
    <property type="entry name" value="Beta-barrel_TonB_sf"/>
</dbReference>
<accession>A0A4Y8UII9</accession>
<dbReference type="OrthoDB" id="127311at2"/>
<gene>
    <name evidence="14" type="ORF">E3W66_01585</name>
</gene>
<keyword evidence="4" id="KW-0410">Iron transport</keyword>
<evidence type="ECO:0000256" key="1">
    <source>
        <dbReference type="ARBA" id="ARBA00004571"/>
    </source>
</evidence>
<evidence type="ECO:0000256" key="10">
    <source>
        <dbReference type="ARBA" id="ARBA00023237"/>
    </source>
</evidence>
<keyword evidence="7" id="KW-0406">Ion transport</keyword>
<dbReference type="SUPFAM" id="SSF56935">
    <property type="entry name" value="Porins"/>
    <property type="match status" value="1"/>
</dbReference>
<keyword evidence="14" id="KW-0675">Receptor</keyword>
<protein>
    <submittedName>
        <fullName evidence="14">TonB-dependent receptor</fullName>
    </submittedName>
</protein>
<evidence type="ECO:0000256" key="3">
    <source>
        <dbReference type="ARBA" id="ARBA00022452"/>
    </source>
</evidence>
<dbReference type="PANTHER" id="PTHR32552">
    <property type="entry name" value="FERRICHROME IRON RECEPTOR-RELATED"/>
    <property type="match status" value="1"/>
</dbReference>
<evidence type="ECO:0000256" key="4">
    <source>
        <dbReference type="ARBA" id="ARBA00022496"/>
    </source>
</evidence>
<evidence type="ECO:0000256" key="7">
    <source>
        <dbReference type="ARBA" id="ARBA00023065"/>
    </source>
</evidence>
<dbReference type="Proteomes" id="UP000298133">
    <property type="component" value="Unassembled WGS sequence"/>
</dbReference>
<evidence type="ECO:0000256" key="11">
    <source>
        <dbReference type="PROSITE-ProRule" id="PRU01360"/>
    </source>
</evidence>
<keyword evidence="2 11" id="KW-0813">Transport</keyword>
<evidence type="ECO:0000313" key="14">
    <source>
        <dbReference type="EMBL" id="TFH68676.1"/>
    </source>
</evidence>
<dbReference type="Gene3D" id="2.40.170.20">
    <property type="entry name" value="TonB-dependent receptor, beta-barrel domain"/>
    <property type="match status" value="2"/>
</dbReference>
<evidence type="ECO:0000256" key="8">
    <source>
        <dbReference type="ARBA" id="ARBA00023077"/>
    </source>
</evidence>
<dbReference type="InterPro" id="IPR012910">
    <property type="entry name" value="Plug_dom"/>
</dbReference>
<reference evidence="14 15" key="1">
    <citation type="submission" date="2019-03" db="EMBL/GenBank/DDBJ databases">
        <title>Draft genome of Gammaproteobacteria bacterium LSUCC0057, a member of the SAR92 clade.</title>
        <authorList>
            <person name="Lanclos V.C."/>
            <person name="Doiron C."/>
            <person name="Henson M.W."/>
            <person name="Thrash J.C."/>
        </authorList>
    </citation>
    <scope>NUCLEOTIDE SEQUENCE [LARGE SCALE GENOMIC DNA]</scope>
    <source>
        <strain evidence="14 15">LSUCC0057</strain>
    </source>
</reference>
<evidence type="ECO:0000256" key="9">
    <source>
        <dbReference type="ARBA" id="ARBA00023136"/>
    </source>
</evidence>
<dbReference type="Pfam" id="PF07715">
    <property type="entry name" value="Plug"/>
    <property type="match status" value="1"/>
</dbReference>
<comment type="similarity">
    <text evidence="11">Belongs to the TonB-dependent receptor family.</text>
</comment>
<feature type="domain" description="TonB-dependent receptor plug" evidence="13">
    <location>
        <begin position="41"/>
        <end position="155"/>
    </location>
</feature>
<keyword evidence="9 11" id="KW-0472">Membrane</keyword>
<dbReference type="InterPro" id="IPR039426">
    <property type="entry name" value="TonB-dep_rcpt-like"/>
</dbReference>
<dbReference type="AlphaFoldDB" id="A0A4Y8UII9"/>
<evidence type="ECO:0000256" key="12">
    <source>
        <dbReference type="SAM" id="SignalP"/>
    </source>
</evidence>
<keyword evidence="6" id="KW-0408">Iron</keyword>
<dbReference type="PANTHER" id="PTHR32552:SF81">
    <property type="entry name" value="TONB-DEPENDENT OUTER MEMBRANE RECEPTOR"/>
    <property type="match status" value="1"/>
</dbReference>
<sequence>MFSRNKLFSGIVAASSVLASGVAGAAIEEVVVTATKRAESTQDIPVAVSAVTEQALEQLGISNFEDYLLQLPGVTAGGSGPGQNTIYIRGVASTTPNLTTAGVAGLAPNVALYLDEQPLSQPGRNLDVYAADLNRVEVLSGPQGTLFGASSQAGTVRLITNKPDHSGSYGKVKASFGSTAYGDDSNSGEVMFNLAATDSVAIRGVIYRDQKGGYIDNVHGTRTTEESARFRAAGTVRDNGVAVSERRGGFQAGADLSGVTFLEADNSELVADDINETVYEGGRLAVAADLNDNFELLVSAATQDVDADGVFFADPNLGDLETQQYEQSRIEDSFDNLSWTLTGRFNELEMVYTGAYTERDTDQRVDYSDYLFVGQYLPYYICDSSVTYPGDSAPSGTCQAPNLFVNSQTSTEVQTHEFRLSGEFSSATRFTVGAFYSELELQERNDFTYPGSAVIGFAPNFPLPDSWNSDAGPFPEGVIFRNDVRRIDEQSGLFGELTFELSDQWAVIAGARRYDIEVDFDGSANSSFYNMGAEEDAQVFGTNITQLNGGRPAEASGSIFKLTANWTPNSDSLFYATLSEGFRPGLINRPGGAVADLPGGGTYTVPVELDTDDVMNYELGWKTDLAGGQLRFNGSLFLVEIEKLQTTIFDPSITNLFFSDNAADAEVTGLEADFIYAPDALQGLTVSGAFSLLDSEITKVLTPTDDVRQGDELAFAPELQANLQARYEWSVEGGAIAHVMSHIAHSAESYSDIIAINRDRIDSWTLFGVTAGVTTEQWSAELYIDNLTDERAELARNFVNDVQRVSYARPRTWGMRLSYSF</sequence>
<evidence type="ECO:0000256" key="2">
    <source>
        <dbReference type="ARBA" id="ARBA00022448"/>
    </source>
</evidence>
<feature type="signal peptide" evidence="12">
    <location>
        <begin position="1"/>
        <end position="25"/>
    </location>
</feature>
<keyword evidence="10 11" id="KW-0998">Cell outer membrane</keyword>
<evidence type="ECO:0000259" key="13">
    <source>
        <dbReference type="Pfam" id="PF07715"/>
    </source>
</evidence>
<dbReference type="GO" id="GO:0009279">
    <property type="term" value="C:cell outer membrane"/>
    <property type="evidence" value="ECO:0007669"/>
    <property type="project" value="UniProtKB-SubCell"/>
</dbReference>
<keyword evidence="5 11" id="KW-0812">Transmembrane</keyword>
<dbReference type="PROSITE" id="PS52016">
    <property type="entry name" value="TONB_DEPENDENT_REC_3"/>
    <property type="match status" value="1"/>
</dbReference>
<keyword evidence="12" id="KW-0732">Signal</keyword>
<evidence type="ECO:0000256" key="5">
    <source>
        <dbReference type="ARBA" id="ARBA00022692"/>
    </source>
</evidence>
<evidence type="ECO:0000313" key="15">
    <source>
        <dbReference type="Proteomes" id="UP000298133"/>
    </source>
</evidence>
<keyword evidence="15" id="KW-1185">Reference proteome</keyword>
<proteinExistence type="inferred from homology"/>
<keyword evidence="3 11" id="KW-1134">Transmembrane beta strand</keyword>
<keyword evidence="8" id="KW-0798">TonB box</keyword>
<organism evidence="14 15">
    <name type="scientific">Gammaproteobacteria bacterium LSUCC0057</name>
    <dbReference type="NCBI Taxonomy" id="2559237"/>
    <lineage>
        <taxon>Bacteria</taxon>
        <taxon>Pseudomonadati</taxon>
        <taxon>Pseudomonadota</taxon>
        <taxon>Gammaproteobacteria</taxon>
        <taxon>Cellvibrionales</taxon>
        <taxon>Porticoccaceae</taxon>
        <taxon>SAR92 clade</taxon>
    </lineage>
</organism>
<feature type="chain" id="PRO_5021460656" evidence="12">
    <location>
        <begin position="26"/>
        <end position="821"/>
    </location>
</feature>
<dbReference type="GO" id="GO:0006826">
    <property type="term" value="P:iron ion transport"/>
    <property type="evidence" value="ECO:0007669"/>
    <property type="project" value="UniProtKB-KW"/>
</dbReference>
<comment type="subcellular location">
    <subcellularLocation>
        <location evidence="1 11">Cell outer membrane</location>
        <topology evidence="1 11">Multi-pass membrane protein</topology>
    </subcellularLocation>
</comment>
<name>A0A4Y8UII9_9GAMM</name>
<dbReference type="EMBL" id="SPIA01000001">
    <property type="protein sequence ID" value="TFH68676.1"/>
    <property type="molecule type" value="Genomic_DNA"/>
</dbReference>